<evidence type="ECO:0000313" key="2">
    <source>
        <dbReference type="Proteomes" id="UP001152533"/>
    </source>
</evidence>
<reference evidence="1" key="1">
    <citation type="submission" date="2022-08" db="EMBL/GenBank/DDBJ databases">
        <authorList>
            <person name="Giroux E."/>
            <person name="Giroux E."/>
        </authorList>
    </citation>
    <scope>NUCLEOTIDE SEQUENCE</scope>
    <source>
        <strain evidence="1">H1091258</strain>
    </source>
</reference>
<accession>A0A9W4RM73</accession>
<dbReference type="Proteomes" id="UP001152533">
    <property type="component" value="Unassembled WGS sequence"/>
</dbReference>
<comment type="caution">
    <text evidence="1">The sequence shown here is derived from an EMBL/GenBank/DDBJ whole genome shotgun (WGS) entry which is preliminary data.</text>
</comment>
<keyword evidence="2" id="KW-1185">Reference proteome</keyword>
<proteinExistence type="predicted"/>
<protein>
    <submittedName>
        <fullName evidence="1">Uncharacterized protein</fullName>
    </submittedName>
</protein>
<sequence>MAQQQFQSQAQAARELQSQITTAIGRIDFPGGLGTNSAEVARGINQNIDASAFDKHNQSGIVEVHAEFIATKSDGAKAFELEVIWDADNPPLGKTRTAHFGWEIYLGGKRVAGPGHVFFAPEVILTNYRNNKREQKEDLSLKIGKSGGIGTGKMQNTTRYFRLE</sequence>
<evidence type="ECO:0000313" key="1">
    <source>
        <dbReference type="EMBL" id="CAI0643893.1"/>
    </source>
</evidence>
<organism evidence="1 2">
    <name type="scientific">Colletotrichum noveboracense</name>
    <dbReference type="NCBI Taxonomy" id="2664923"/>
    <lineage>
        <taxon>Eukaryota</taxon>
        <taxon>Fungi</taxon>
        <taxon>Dikarya</taxon>
        <taxon>Ascomycota</taxon>
        <taxon>Pezizomycotina</taxon>
        <taxon>Sordariomycetes</taxon>
        <taxon>Hypocreomycetidae</taxon>
        <taxon>Glomerellales</taxon>
        <taxon>Glomerellaceae</taxon>
        <taxon>Colletotrichum</taxon>
        <taxon>Colletotrichum gloeosporioides species complex</taxon>
    </lineage>
</organism>
<dbReference type="EMBL" id="CAMGZC010000132">
    <property type="protein sequence ID" value="CAI0643893.1"/>
    <property type="molecule type" value="Genomic_DNA"/>
</dbReference>
<gene>
    <name evidence="1" type="ORF">CGXH109_LOCUS30050</name>
</gene>
<name>A0A9W4RM73_9PEZI</name>
<dbReference type="AlphaFoldDB" id="A0A9W4RM73"/>